<evidence type="ECO:0000256" key="6">
    <source>
        <dbReference type="ARBA" id="ARBA00023004"/>
    </source>
</evidence>
<dbReference type="PROSITE" id="PS51471">
    <property type="entry name" value="FE2OG_OXY"/>
    <property type="match status" value="1"/>
</dbReference>
<sequence length="240" mass="27310">MTEVTNLESFRITALPESIYYIPKFLTVSEHSKLLSDLAAVPLPKWTQLSHRRLIASPSPLTGVNKDTLLRQDLPNWLTTPVLPKFEKLGLFADSPHKKPNHCLINEYKPGQGIMPHEDGPGYYPCVATVSLGGYSVLEIYEKGQLDRGKYKWRIVQEPGSLLVTVGGMYKDYLHGIQEVEEDEGLLEEMVCNWNALSDEWRTRVVESGGKAKRETRTSLTFRDVPKVRDLPFKLPFLRK</sequence>
<dbReference type="STRING" id="1160509.A0A3N4I7Q7"/>
<evidence type="ECO:0000259" key="8">
    <source>
        <dbReference type="PROSITE" id="PS51471"/>
    </source>
</evidence>
<keyword evidence="6" id="KW-0408">Iron</keyword>
<evidence type="ECO:0000256" key="5">
    <source>
        <dbReference type="ARBA" id="ARBA00023002"/>
    </source>
</evidence>
<dbReference type="SUPFAM" id="SSF51197">
    <property type="entry name" value="Clavaminate synthase-like"/>
    <property type="match status" value="1"/>
</dbReference>
<keyword evidence="5" id="KW-0560">Oxidoreductase</keyword>
<evidence type="ECO:0000256" key="3">
    <source>
        <dbReference type="ARBA" id="ARBA00022723"/>
    </source>
</evidence>
<dbReference type="AlphaFoldDB" id="A0A3N4I7Q7"/>
<evidence type="ECO:0000256" key="7">
    <source>
        <dbReference type="ARBA" id="ARBA00023242"/>
    </source>
</evidence>
<dbReference type="InterPro" id="IPR027450">
    <property type="entry name" value="AlkB-like"/>
</dbReference>
<accession>A0A3N4I7Q7</accession>
<evidence type="ECO:0000256" key="4">
    <source>
        <dbReference type="ARBA" id="ARBA00022964"/>
    </source>
</evidence>
<keyword evidence="4" id="KW-0223">Dioxygenase</keyword>
<comment type="similarity">
    <text evidence="2">Belongs to the alkB family.</text>
</comment>
<reference evidence="9 10" key="1">
    <citation type="journal article" date="2018" name="Nat. Ecol. Evol.">
        <title>Pezizomycetes genomes reveal the molecular basis of ectomycorrhizal truffle lifestyle.</title>
        <authorList>
            <person name="Murat C."/>
            <person name="Payen T."/>
            <person name="Noel B."/>
            <person name="Kuo A."/>
            <person name="Morin E."/>
            <person name="Chen J."/>
            <person name="Kohler A."/>
            <person name="Krizsan K."/>
            <person name="Balestrini R."/>
            <person name="Da Silva C."/>
            <person name="Montanini B."/>
            <person name="Hainaut M."/>
            <person name="Levati E."/>
            <person name="Barry K.W."/>
            <person name="Belfiori B."/>
            <person name="Cichocki N."/>
            <person name="Clum A."/>
            <person name="Dockter R.B."/>
            <person name="Fauchery L."/>
            <person name="Guy J."/>
            <person name="Iotti M."/>
            <person name="Le Tacon F."/>
            <person name="Lindquist E.A."/>
            <person name="Lipzen A."/>
            <person name="Malagnac F."/>
            <person name="Mello A."/>
            <person name="Molinier V."/>
            <person name="Miyauchi S."/>
            <person name="Poulain J."/>
            <person name="Riccioni C."/>
            <person name="Rubini A."/>
            <person name="Sitrit Y."/>
            <person name="Splivallo R."/>
            <person name="Traeger S."/>
            <person name="Wang M."/>
            <person name="Zifcakova L."/>
            <person name="Wipf D."/>
            <person name="Zambonelli A."/>
            <person name="Paolocci F."/>
            <person name="Nowrousian M."/>
            <person name="Ottonello S."/>
            <person name="Baldrian P."/>
            <person name="Spatafora J.W."/>
            <person name="Henrissat B."/>
            <person name="Nagy L.G."/>
            <person name="Aury J.M."/>
            <person name="Wincker P."/>
            <person name="Grigoriev I.V."/>
            <person name="Bonfante P."/>
            <person name="Martin F.M."/>
        </authorList>
    </citation>
    <scope>NUCLEOTIDE SEQUENCE [LARGE SCALE GENOMIC DNA]</scope>
    <source>
        <strain evidence="9 10">RN42</strain>
    </source>
</reference>
<proteinExistence type="inferred from homology"/>
<keyword evidence="10" id="KW-1185">Reference proteome</keyword>
<protein>
    <submittedName>
        <fullName evidence="9">Calpain</fullName>
    </submittedName>
</protein>
<dbReference type="Proteomes" id="UP000275078">
    <property type="component" value="Unassembled WGS sequence"/>
</dbReference>
<evidence type="ECO:0000313" key="10">
    <source>
        <dbReference type="Proteomes" id="UP000275078"/>
    </source>
</evidence>
<dbReference type="GO" id="GO:0005634">
    <property type="term" value="C:nucleus"/>
    <property type="evidence" value="ECO:0007669"/>
    <property type="project" value="UniProtKB-SubCell"/>
</dbReference>
<dbReference type="InterPro" id="IPR032862">
    <property type="entry name" value="ALKBH6"/>
</dbReference>
<dbReference type="PANTHER" id="PTHR46030:SF1">
    <property type="entry name" value="ALPHA-KETOGLUTARATE-DEPENDENT DIOXYGENASE ALKB HOMOLOG 6"/>
    <property type="match status" value="1"/>
</dbReference>
<evidence type="ECO:0000256" key="2">
    <source>
        <dbReference type="ARBA" id="ARBA00007879"/>
    </source>
</evidence>
<dbReference type="Gene3D" id="2.60.120.590">
    <property type="entry name" value="Alpha-ketoglutarate-dependent dioxygenase AlkB-like"/>
    <property type="match status" value="1"/>
</dbReference>
<keyword evidence="3" id="KW-0479">Metal-binding</keyword>
<feature type="domain" description="Fe2OG dioxygenase" evidence="8">
    <location>
        <begin position="99"/>
        <end position="226"/>
    </location>
</feature>
<dbReference type="EMBL" id="ML119674">
    <property type="protein sequence ID" value="RPA82112.1"/>
    <property type="molecule type" value="Genomic_DNA"/>
</dbReference>
<name>A0A3N4I7Q7_ASCIM</name>
<dbReference type="Pfam" id="PF13532">
    <property type="entry name" value="2OG-FeII_Oxy_2"/>
    <property type="match status" value="1"/>
</dbReference>
<dbReference type="PANTHER" id="PTHR46030">
    <property type="entry name" value="ALPHA-KETOGLUTARATE-DEPENDENT DIOXYGENASE ALKB HOMOLOG 6"/>
    <property type="match status" value="1"/>
</dbReference>
<dbReference type="GO" id="GO:0046872">
    <property type="term" value="F:metal ion binding"/>
    <property type="evidence" value="ECO:0007669"/>
    <property type="project" value="UniProtKB-KW"/>
</dbReference>
<dbReference type="InterPro" id="IPR005123">
    <property type="entry name" value="Oxoglu/Fe-dep_dioxygenase_dom"/>
</dbReference>
<dbReference type="GO" id="GO:0051213">
    <property type="term" value="F:dioxygenase activity"/>
    <property type="evidence" value="ECO:0007669"/>
    <property type="project" value="UniProtKB-KW"/>
</dbReference>
<dbReference type="OrthoDB" id="412814at2759"/>
<dbReference type="InterPro" id="IPR037151">
    <property type="entry name" value="AlkB-like_sf"/>
</dbReference>
<keyword evidence="7" id="KW-0539">Nucleus</keyword>
<evidence type="ECO:0000313" key="9">
    <source>
        <dbReference type="EMBL" id="RPA82112.1"/>
    </source>
</evidence>
<organism evidence="9 10">
    <name type="scientific">Ascobolus immersus RN42</name>
    <dbReference type="NCBI Taxonomy" id="1160509"/>
    <lineage>
        <taxon>Eukaryota</taxon>
        <taxon>Fungi</taxon>
        <taxon>Dikarya</taxon>
        <taxon>Ascomycota</taxon>
        <taxon>Pezizomycotina</taxon>
        <taxon>Pezizomycetes</taxon>
        <taxon>Pezizales</taxon>
        <taxon>Ascobolaceae</taxon>
        <taxon>Ascobolus</taxon>
    </lineage>
</organism>
<comment type="subcellular location">
    <subcellularLocation>
        <location evidence="1">Nucleus</location>
    </subcellularLocation>
</comment>
<gene>
    <name evidence="9" type="ORF">BJ508DRAFT_414364</name>
</gene>
<evidence type="ECO:0000256" key="1">
    <source>
        <dbReference type="ARBA" id="ARBA00004123"/>
    </source>
</evidence>